<evidence type="ECO:0000313" key="4">
    <source>
        <dbReference type="Proteomes" id="UP000179627"/>
    </source>
</evidence>
<reference evidence="4" key="1">
    <citation type="submission" date="2016-07" db="EMBL/GenBank/DDBJ databases">
        <title>Sequence Frankia sp. strain CcI1.17.</title>
        <authorList>
            <person name="Ghodhbane-Gtari F."/>
            <person name="Swanson E."/>
            <person name="Gueddou A."/>
            <person name="Morris K."/>
            <person name="Hezbri K."/>
            <person name="Ktari A."/>
            <person name="Nouioui I."/>
            <person name="Abebe-Akele F."/>
            <person name="Simpson S."/>
            <person name="Thomas K."/>
            <person name="Gtari M."/>
            <person name="Tisa L.S."/>
            <person name="Hurst S."/>
        </authorList>
    </citation>
    <scope>NUCLEOTIDE SEQUENCE [LARGE SCALE GENOMIC DNA]</scope>
    <source>
        <strain evidence="4">Cc1.17</strain>
    </source>
</reference>
<accession>A0A1S1QBN6</accession>
<dbReference type="RefSeq" id="WP_071089058.1">
    <property type="nucleotide sequence ID" value="NZ_MBLM01000152.1"/>
</dbReference>
<dbReference type="Proteomes" id="UP000179627">
    <property type="component" value="Unassembled WGS sequence"/>
</dbReference>
<dbReference type="InterPro" id="IPR029044">
    <property type="entry name" value="Nucleotide-diphossugar_trans"/>
</dbReference>
<dbReference type="OrthoDB" id="9802561at2"/>
<dbReference type="Pfam" id="PF01128">
    <property type="entry name" value="IspD"/>
    <property type="match status" value="1"/>
</dbReference>
<keyword evidence="1 3" id="KW-0808">Transferase</keyword>
<proteinExistence type="predicted"/>
<evidence type="ECO:0000313" key="3">
    <source>
        <dbReference type="EMBL" id="OHV30502.1"/>
    </source>
</evidence>
<dbReference type="AlphaFoldDB" id="A0A1S1QBN6"/>
<evidence type="ECO:0000256" key="2">
    <source>
        <dbReference type="ARBA" id="ARBA00022695"/>
    </source>
</evidence>
<dbReference type="PANTHER" id="PTHR32125:SF4">
    <property type="entry name" value="2-C-METHYL-D-ERYTHRITOL 4-PHOSPHATE CYTIDYLYLTRANSFERASE, CHLOROPLASTIC"/>
    <property type="match status" value="1"/>
</dbReference>
<dbReference type="InterPro" id="IPR034683">
    <property type="entry name" value="IspD/TarI"/>
</dbReference>
<dbReference type="PANTHER" id="PTHR32125">
    <property type="entry name" value="2-C-METHYL-D-ERYTHRITOL 4-PHOSPHATE CYTIDYLYLTRANSFERASE, CHLOROPLASTIC"/>
    <property type="match status" value="1"/>
</dbReference>
<sequence length="256" mass="25881">MTDGGRPAGVPADGGAAWTIVLAAGGGTRFGGPKQFADLGGDPLVAHPVRSASAACDGVVVVLPAPLLDRWVPPPGVRAVPGGTTRAESVRAGLAAVPADADVIVVTDAAHPLASPALYRAVVAAVRAGADGAVPGLPLTEVVKEVREIPRDDSPDAGTDLVTGASLPRETHRLVQTPHAFRAAALRAAHAGAVEAVEDSAMVADAGGRVVVVAGEPANIHVTTPEELDLARLLLIHVQDEGEPDEHRAARLSAVR</sequence>
<dbReference type="GO" id="GO:0050518">
    <property type="term" value="F:2-C-methyl-D-erythritol 4-phosphate cytidylyltransferase activity"/>
    <property type="evidence" value="ECO:0007669"/>
    <property type="project" value="TreeGrafter"/>
</dbReference>
<keyword evidence="4" id="KW-1185">Reference proteome</keyword>
<evidence type="ECO:0000256" key="1">
    <source>
        <dbReference type="ARBA" id="ARBA00022679"/>
    </source>
</evidence>
<dbReference type="EMBL" id="MBLM01000152">
    <property type="protein sequence ID" value="OHV30502.1"/>
    <property type="molecule type" value="Genomic_DNA"/>
</dbReference>
<gene>
    <name evidence="3" type="ORF">CC117_06020</name>
</gene>
<keyword evidence="2 3" id="KW-0548">Nucleotidyltransferase</keyword>
<dbReference type="InterPro" id="IPR050088">
    <property type="entry name" value="IspD/TarI_cytidylyltransf_bact"/>
</dbReference>
<organism evidence="3 4">
    <name type="scientific">Parafrankia colletiae</name>
    <dbReference type="NCBI Taxonomy" id="573497"/>
    <lineage>
        <taxon>Bacteria</taxon>
        <taxon>Bacillati</taxon>
        <taxon>Actinomycetota</taxon>
        <taxon>Actinomycetes</taxon>
        <taxon>Frankiales</taxon>
        <taxon>Frankiaceae</taxon>
        <taxon>Parafrankia</taxon>
    </lineage>
</organism>
<protein>
    <submittedName>
        <fullName evidence="3">2-C-methyl-D-erythritol 4-phosphate cytidylyltransferase</fullName>
    </submittedName>
</protein>
<name>A0A1S1QBN6_9ACTN</name>
<dbReference type="Gene3D" id="3.90.550.10">
    <property type="entry name" value="Spore Coat Polysaccharide Biosynthesis Protein SpsA, Chain A"/>
    <property type="match status" value="1"/>
</dbReference>
<comment type="caution">
    <text evidence="3">The sequence shown here is derived from an EMBL/GenBank/DDBJ whole genome shotgun (WGS) entry which is preliminary data.</text>
</comment>
<dbReference type="SUPFAM" id="SSF53448">
    <property type="entry name" value="Nucleotide-diphospho-sugar transferases"/>
    <property type="match status" value="1"/>
</dbReference>